<dbReference type="AlphaFoldDB" id="A0A3R5UR22"/>
<proteinExistence type="predicted"/>
<dbReference type="EMBL" id="CP035107">
    <property type="protein sequence ID" value="QAR30230.1"/>
    <property type="molecule type" value="Genomic_DNA"/>
</dbReference>
<accession>A0A3R5UR22</accession>
<evidence type="ECO:0000259" key="1">
    <source>
        <dbReference type="Pfam" id="PF09994"/>
    </source>
</evidence>
<feature type="domain" description="T6SS Phospholipase effector Tle1-like catalytic" evidence="1">
    <location>
        <begin position="25"/>
        <end position="356"/>
    </location>
</feature>
<organism evidence="2 3">
    <name type="scientific">Ornithobacterium rhinotracheale</name>
    <dbReference type="NCBI Taxonomy" id="28251"/>
    <lineage>
        <taxon>Bacteria</taxon>
        <taxon>Pseudomonadati</taxon>
        <taxon>Bacteroidota</taxon>
        <taxon>Flavobacteriia</taxon>
        <taxon>Flavobacteriales</taxon>
        <taxon>Weeksellaceae</taxon>
        <taxon>Ornithobacterium</taxon>
    </lineage>
</organism>
<evidence type="ECO:0000313" key="3">
    <source>
        <dbReference type="Proteomes" id="UP000287701"/>
    </source>
</evidence>
<dbReference type="RefSeq" id="WP_128500732.1">
    <property type="nucleotide sequence ID" value="NZ_CP035107.1"/>
</dbReference>
<gene>
    <name evidence="2" type="ORF">EQP59_02090</name>
</gene>
<dbReference type="Proteomes" id="UP000287701">
    <property type="component" value="Chromosome"/>
</dbReference>
<sequence>MARTFVYNTGSLKESIEDIHLQVGVFFDGTANNRTNTMIRKKYYAIEEGKGQKPSPHEKRIYETIGKNSTSFSNDFSNVARQSFSTEPNQYTIYVEGIGTMDKEKDDSDGLGFGVGKAGIRKKVRKGCEELAKRIDTIVGDKKKSTKSMKIYLTIDVFGFSRGAAAARNFLHEINGNDKKNEIIKKGSITYYKEERTIPNYGNNYQKVKYIKKKREALLDIDGEEVKKSQYLMNNRYPKLGYLGYCLLSQGILKKEELEALSLDVRFVGLYDTVASYDKDKSLINGALSKGFDGAVKSLKLNDIGSFARAVHFTAMDEHRINFALTRLPKISKVEEFDLPGVHSDIGGSYNNHPKKYKEKVTIEEHVSKKTIDILINILIKQGWYKGNQLEIDWSVLGYYLTGKRILSKAYSFIPLEFMDRMFKKIIDDKEKQSIFIKSKEVDKKYLIDGHPILIKSKRILEGYVFDGKEKWIFKTNDKSENTKLLKELRNHYLHWSAHYDEKVIGIPPMKPTSDRKRKEY</sequence>
<dbReference type="Pfam" id="PF09994">
    <property type="entry name" value="T6SS_Tle1-like_cat"/>
    <property type="match status" value="1"/>
</dbReference>
<dbReference type="PANTHER" id="PTHR33840">
    <property type="match status" value="1"/>
</dbReference>
<dbReference type="OrthoDB" id="4378831at2"/>
<reference evidence="2 3" key="1">
    <citation type="submission" date="2019-01" db="EMBL/GenBank/DDBJ databases">
        <title>Whole Genome of Ornithobacterium rhinotracheale FARPER-174b.</title>
        <authorList>
            <person name="Tataje-Lavanda L.A."/>
            <person name="Montalvan A."/>
            <person name="Montesinos R."/>
            <person name="Zimic M."/>
            <person name="Fernandez-Sanchez M."/>
            <person name="Fernandez-Diaz M."/>
        </authorList>
    </citation>
    <scope>NUCLEOTIDE SEQUENCE [LARGE SCALE GENOMIC DNA]</scope>
    <source>
        <strain evidence="2 3">FARPER-174b</strain>
    </source>
</reference>
<dbReference type="PANTHER" id="PTHR33840:SF1">
    <property type="entry name" value="TLE1 PHOSPHOLIPASE DOMAIN-CONTAINING PROTEIN"/>
    <property type="match status" value="1"/>
</dbReference>
<name>A0A3R5UR22_ORNRH</name>
<protein>
    <submittedName>
        <fullName evidence="2">DUF2235 domain-containing protein</fullName>
    </submittedName>
</protein>
<evidence type="ECO:0000313" key="2">
    <source>
        <dbReference type="EMBL" id="QAR30230.1"/>
    </source>
</evidence>
<dbReference type="InterPro" id="IPR018712">
    <property type="entry name" value="Tle1-like_cat"/>
</dbReference>